<reference evidence="1 2" key="1">
    <citation type="submission" date="2021-12" db="EMBL/GenBank/DDBJ databases">
        <title>Discovery of the Pendulisporaceae a myxobacterial family with distinct sporulation behavior and unique specialized metabolism.</title>
        <authorList>
            <person name="Garcia R."/>
            <person name="Popoff A."/>
            <person name="Bader C.D."/>
            <person name="Loehr J."/>
            <person name="Walesch S."/>
            <person name="Walt C."/>
            <person name="Boldt J."/>
            <person name="Bunk B."/>
            <person name="Haeckl F.J.F.P.J."/>
            <person name="Gunesch A.P."/>
            <person name="Birkelbach J."/>
            <person name="Nuebel U."/>
            <person name="Pietschmann T."/>
            <person name="Bach T."/>
            <person name="Mueller R."/>
        </authorList>
    </citation>
    <scope>NUCLEOTIDE SEQUENCE [LARGE SCALE GENOMIC DNA]</scope>
    <source>
        <strain evidence="1 2">MSr11954</strain>
    </source>
</reference>
<gene>
    <name evidence="1" type="ORF">LZC94_38735</name>
</gene>
<organism evidence="1 2">
    <name type="scientific">Pendulispora albinea</name>
    <dbReference type="NCBI Taxonomy" id="2741071"/>
    <lineage>
        <taxon>Bacteria</taxon>
        <taxon>Pseudomonadati</taxon>
        <taxon>Myxococcota</taxon>
        <taxon>Myxococcia</taxon>
        <taxon>Myxococcales</taxon>
        <taxon>Sorangiineae</taxon>
        <taxon>Pendulisporaceae</taxon>
        <taxon>Pendulispora</taxon>
    </lineage>
</organism>
<protein>
    <submittedName>
        <fullName evidence="1">GNAT family N-acetyltransferase</fullName>
        <ecNumber evidence="1">2.3.1.-</ecNumber>
    </submittedName>
</protein>
<proteinExistence type="predicted"/>
<dbReference type="Pfam" id="PF13444">
    <property type="entry name" value="Acetyltransf_5"/>
    <property type="match status" value="1"/>
</dbReference>
<dbReference type="InterPro" id="IPR016181">
    <property type="entry name" value="Acyl_CoA_acyltransferase"/>
</dbReference>
<dbReference type="Proteomes" id="UP001370348">
    <property type="component" value="Chromosome"/>
</dbReference>
<dbReference type="EMBL" id="CP089984">
    <property type="protein sequence ID" value="WXB13760.1"/>
    <property type="molecule type" value="Genomic_DNA"/>
</dbReference>
<keyword evidence="2" id="KW-1185">Reference proteome</keyword>
<evidence type="ECO:0000313" key="1">
    <source>
        <dbReference type="EMBL" id="WXB13760.1"/>
    </source>
</evidence>
<accession>A0ABZ2LSP6</accession>
<keyword evidence="1" id="KW-0012">Acyltransferase</keyword>
<dbReference type="Gene3D" id="3.40.630.30">
    <property type="match status" value="1"/>
</dbReference>
<evidence type="ECO:0000313" key="2">
    <source>
        <dbReference type="Proteomes" id="UP001370348"/>
    </source>
</evidence>
<dbReference type="EC" id="2.3.1.-" evidence="1"/>
<dbReference type="CDD" id="cd04301">
    <property type="entry name" value="NAT_SF"/>
    <property type="match status" value="1"/>
</dbReference>
<sequence length="226" mass="25286">MNLALATQAPSFVTPEALTIPRTVGTFHVRCVVDPAERDALFRVRHDVYRVDMGLGADSDDTLPVEQDSYDLRSAHIACFHESGRIAGYVRLIYGSPDLPTLLLYDLRRRYREPSAEVSRLIVAPEFRRSELVSRLVRVMLFHHVQQHALANGIVHLFSFGRPAVFTLLRERATFERIEGARPVNLHLFGKMYRDFFAAGPVVPMRVTLGASAGGPYPTESAPTPS</sequence>
<dbReference type="SUPFAM" id="SSF55729">
    <property type="entry name" value="Acyl-CoA N-acyltransferases (Nat)"/>
    <property type="match status" value="1"/>
</dbReference>
<dbReference type="RefSeq" id="WP_394823375.1">
    <property type="nucleotide sequence ID" value="NZ_CP089984.1"/>
</dbReference>
<dbReference type="GO" id="GO:0016746">
    <property type="term" value="F:acyltransferase activity"/>
    <property type="evidence" value="ECO:0007669"/>
    <property type="project" value="UniProtKB-KW"/>
</dbReference>
<keyword evidence="1" id="KW-0808">Transferase</keyword>
<name>A0ABZ2LSP6_9BACT</name>